<dbReference type="SUPFAM" id="SSF51735">
    <property type="entry name" value="NAD(P)-binding Rossmann-fold domains"/>
    <property type="match status" value="1"/>
</dbReference>
<reference evidence="4 5" key="1">
    <citation type="journal article" date="2024" name="IMA Fungus">
        <title>Apiospora arundinis, a panoply of carbohydrate-active enzymes and secondary metabolites.</title>
        <authorList>
            <person name="Sorensen T."/>
            <person name="Petersen C."/>
            <person name="Muurmann A.T."/>
            <person name="Christiansen J.V."/>
            <person name="Brundto M.L."/>
            <person name="Overgaard C.K."/>
            <person name="Boysen A.T."/>
            <person name="Wollenberg R.D."/>
            <person name="Larsen T.O."/>
            <person name="Sorensen J.L."/>
            <person name="Nielsen K.L."/>
            <person name="Sondergaard T.E."/>
        </authorList>
    </citation>
    <scope>NUCLEOTIDE SEQUENCE [LARGE SCALE GENOMIC DNA]</scope>
    <source>
        <strain evidence="4 5">AAU 773</strain>
    </source>
</reference>
<dbReference type="Proteomes" id="UP001390339">
    <property type="component" value="Unassembled WGS sequence"/>
</dbReference>
<name>A0ABR2JPD9_9PEZI</name>
<evidence type="ECO:0000313" key="4">
    <source>
        <dbReference type="EMBL" id="KAK8880281.1"/>
    </source>
</evidence>
<dbReference type="EMBL" id="JAPCWZ010000001">
    <property type="protein sequence ID" value="KAK8880281.1"/>
    <property type="molecule type" value="Genomic_DNA"/>
</dbReference>
<organism evidence="4 5">
    <name type="scientific">Apiospora arundinis</name>
    <dbReference type="NCBI Taxonomy" id="335852"/>
    <lineage>
        <taxon>Eukaryota</taxon>
        <taxon>Fungi</taxon>
        <taxon>Dikarya</taxon>
        <taxon>Ascomycota</taxon>
        <taxon>Pezizomycotina</taxon>
        <taxon>Sordariomycetes</taxon>
        <taxon>Xylariomycetidae</taxon>
        <taxon>Amphisphaeriales</taxon>
        <taxon>Apiosporaceae</taxon>
        <taxon>Apiospora</taxon>
    </lineage>
</organism>
<gene>
    <name evidence="4" type="ORF">PGQ11_001575</name>
</gene>
<evidence type="ECO:0000256" key="3">
    <source>
        <dbReference type="SAM" id="MobiDB-lite"/>
    </source>
</evidence>
<comment type="caution">
    <text evidence="4">The sequence shown here is derived from an EMBL/GenBank/DDBJ whole genome shotgun (WGS) entry which is preliminary data.</text>
</comment>
<comment type="similarity">
    <text evidence="1">Belongs to the short-chain dehydrogenases/reductases (SDR) family.</text>
</comment>
<dbReference type="PANTHER" id="PTHR43115">
    <property type="entry name" value="DEHYDROGENASE/REDUCTASE SDR FAMILY MEMBER 11"/>
    <property type="match status" value="1"/>
</dbReference>
<feature type="region of interest" description="Disordered" evidence="3">
    <location>
        <begin position="1"/>
        <end position="29"/>
    </location>
</feature>
<evidence type="ECO:0000256" key="1">
    <source>
        <dbReference type="ARBA" id="ARBA00006484"/>
    </source>
</evidence>
<protein>
    <submittedName>
        <fullName evidence="4">NAD(P)-binding protein</fullName>
    </submittedName>
</protein>
<dbReference type="CDD" id="cd05233">
    <property type="entry name" value="SDR_c"/>
    <property type="match status" value="1"/>
</dbReference>
<dbReference type="Gene3D" id="3.40.50.720">
    <property type="entry name" value="NAD(P)-binding Rossmann-like Domain"/>
    <property type="match status" value="1"/>
</dbReference>
<dbReference type="InterPro" id="IPR036291">
    <property type="entry name" value="NAD(P)-bd_dom_sf"/>
</dbReference>
<dbReference type="PRINTS" id="PR00081">
    <property type="entry name" value="GDHRDH"/>
</dbReference>
<dbReference type="InterPro" id="IPR002347">
    <property type="entry name" value="SDR_fam"/>
</dbReference>
<dbReference type="PANTHER" id="PTHR43115:SF4">
    <property type="entry name" value="DEHYDROGENASE_REDUCTASE SDR FAMILY MEMBER 11"/>
    <property type="match status" value="1"/>
</dbReference>
<evidence type="ECO:0000313" key="5">
    <source>
        <dbReference type="Proteomes" id="UP001390339"/>
    </source>
</evidence>
<sequence>MADPRVQNVDNFTPTQHHKPGPILRSALDNTDDGSSNTMRHFRVCIIGASTAIGKGLATSYAKAGCKALLLAGRDLAALQRVAETVRAISRRVNVYVQFCDITSASDVHHLACFALEHLGGFLDVVAINSGYSGPLQLKITDNSAKDGEWAQAFAVNVQGTYNVAHYFVPMLLASPAPSDAKSFIVVGSIAGAITKGAIANSKYCISKMAQTRIVEHLACQFGGEEEGGLFAVAVHPGAVLTETAAQSAPEEFKPHLIDDPELCGAFCVWLTRDSSSMRWLNGRLLSATWDPEELLSRKEDIIKGDLLKYEVKTH</sequence>
<evidence type="ECO:0000256" key="2">
    <source>
        <dbReference type="ARBA" id="ARBA00023002"/>
    </source>
</evidence>
<keyword evidence="5" id="KW-1185">Reference proteome</keyword>
<accession>A0ABR2JPD9</accession>
<dbReference type="Pfam" id="PF00106">
    <property type="entry name" value="adh_short"/>
    <property type="match status" value="1"/>
</dbReference>
<keyword evidence="2" id="KW-0560">Oxidoreductase</keyword>
<proteinExistence type="inferred from homology"/>